<keyword evidence="4 8" id="KW-0479">Metal-binding</keyword>
<reference evidence="11" key="1">
    <citation type="submission" date="2025-08" db="UniProtKB">
        <authorList>
            <consortium name="RefSeq"/>
        </authorList>
    </citation>
    <scope>IDENTIFICATION</scope>
</reference>
<dbReference type="PROSITE" id="PS51144">
    <property type="entry name" value="ALPHA_CA_2"/>
    <property type="match status" value="1"/>
</dbReference>
<evidence type="ECO:0000256" key="7">
    <source>
        <dbReference type="ARBA" id="ARBA00048348"/>
    </source>
</evidence>
<evidence type="ECO:0000259" key="9">
    <source>
        <dbReference type="PROSITE" id="PS51144"/>
    </source>
</evidence>
<name>A0ABM0JJR9_APLCA</name>
<comment type="cofactor">
    <cofactor evidence="8">
        <name>Zn(2+)</name>
        <dbReference type="ChEBI" id="CHEBI:29105"/>
    </cofactor>
</comment>
<dbReference type="Proteomes" id="UP000694888">
    <property type="component" value="Unplaced"/>
</dbReference>
<dbReference type="Gene3D" id="3.10.200.10">
    <property type="entry name" value="Alpha carbonic anhydrase"/>
    <property type="match status" value="1"/>
</dbReference>
<dbReference type="PANTHER" id="PTHR18952">
    <property type="entry name" value="CARBONIC ANHYDRASE"/>
    <property type="match status" value="1"/>
</dbReference>
<evidence type="ECO:0000313" key="10">
    <source>
        <dbReference type="Proteomes" id="UP000694888"/>
    </source>
</evidence>
<dbReference type="InterPro" id="IPR036398">
    <property type="entry name" value="CA_dom_sf"/>
</dbReference>
<keyword evidence="8" id="KW-0732">Signal</keyword>
<dbReference type="Pfam" id="PF00194">
    <property type="entry name" value="Carb_anhydrase"/>
    <property type="match status" value="1"/>
</dbReference>
<keyword evidence="5 8" id="KW-0862">Zinc</keyword>
<dbReference type="GeneID" id="101849915"/>
<feature type="domain" description="Alpha-carbonic anhydrase" evidence="9">
    <location>
        <begin position="35"/>
        <end position="296"/>
    </location>
</feature>
<feature type="chain" id="PRO_5045012767" description="Carbonic anhydrase" evidence="8">
    <location>
        <begin position="21"/>
        <end position="324"/>
    </location>
</feature>
<dbReference type="PROSITE" id="PS00162">
    <property type="entry name" value="ALPHA_CA_1"/>
    <property type="match status" value="1"/>
</dbReference>
<evidence type="ECO:0000256" key="2">
    <source>
        <dbReference type="ARBA" id="ARBA00010718"/>
    </source>
</evidence>
<evidence type="ECO:0000256" key="3">
    <source>
        <dbReference type="ARBA" id="ARBA00012925"/>
    </source>
</evidence>
<dbReference type="RefSeq" id="XP_005095301.2">
    <property type="nucleotide sequence ID" value="XM_005095244.3"/>
</dbReference>
<evidence type="ECO:0000256" key="1">
    <source>
        <dbReference type="ARBA" id="ARBA00002904"/>
    </source>
</evidence>
<evidence type="ECO:0000256" key="6">
    <source>
        <dbReference type="ARBA" id="ARBA00023239"/>
    </source>
</evidence>
<evidence type="ECO:0000256" key="8">
    <source>
        <dbReference type="RuleBase" id="RU367011"/>
    </source>
</evidence>
<organism evidence="10 11">
    <name type="scientific">Aplysia californica</name>
    <name type="common">California sea hare</name>
    <dbReference type="NCBI Taxonomy" id="6500"/>
    <lineage>
        <taxon>Eukaryota</taxon>
        <taxon>Metazoa</taxon>
        <taxon>Spiralia</taxon>
        <taxon>Lophotrochozoa</taxon>
        <taxon>Mollusca</taxon>
        <taxon>Gastropoda</taxon>
        <taxon>Heterobranchia</taxon>
        <taxon>Euthyneura</taxon>
        <taxon>Tectipleura</taxon>
        <taxon>Aplysiida</taxon>
        <taxon>Aplysioidea</taxon>
        <taxon>Aplysiidae</taxon>
        <taxon>Aplysia</taxon>
    </lineage>
</organism>
<proteinExistence type="inferred from homology"/>
<keyword evidence="10" id="KW-1185">Reference proteome</keyword>
<dbReference type="CDD" id="cd00326">
    <property type="entry name" value="alpha_CA"/>
    <property type="match status" value="1"/>
</dbReference>
<protein>
    <recommendedName>
        <fullName evidence="3 8">Carbonic anhydrase</fullName>
        <ecNumber evidence="3 8">4.2.1.1</ecNumber>
    </recommendedName>
</protein>
<comment type="catalytic activity">
    <reaction evidence="7 8">
        <text>hydrogencarbonate + H(+) = CO2 + H2O</text>
        <dbReference type="Rhea" id="RHEA:10748"/>
        <dbReference type="ChEBI" id="CHEBI:15377"/>
        <dbReference type="ChEBI" id="CHEBI:15378"/>
        <dbReference type="ChEBI" id="CHEBI:16526"/>
        <dbReference type="ChEBI" id="CHEBI:17544"/>
        <dbReference type="EC" id="4.2.1.1"/>
    </reaction>
</comment>
<dbReference type="InterPro" id="IPR001148">
    <property type="entry name" value="CA_dom"/>
</dbReference>
<gene>
    <name evidence="11" type="primary">LOC101849915</name>
</gene>
<dbReference type="EC" id="4.2.1.1" evidence="3 8"/>
<dbReference type="SMART" id="SM01057">
    <property type="entry name" value="Carb_anhydrase"/>
    <property type="match status" value="1"/>
</dbReference>
<keyword evidence="6 8" id="KW-0456">Lyase</keyword>
<evidence type="ECO:0000256" key="5">
    <source>
        <dbReference type="ARBA" id="ARBA00022833"/>
    </source>
</evidence>
<feature type="signal peptide" evidence="8">
    <location>
        <begin position="1"/>
        <end position="20"/>
    </location>
</feature>
<comment type="similarity">
    <text evidence="2 8">Belongs to the alpha-carbonic anhydrase family.</text>
</comment>
<dbReference type="SUPFAM" id="SSF51069">
    <property type="entry name" value="Carbonic anhydrase"/>
    <property type="match status" value="1"/>
</dbReference>
<accession>A0ABM0JJR9</accession>
<evidence type="ECO:0000256" key="4">
    <source>
        <dbReference type="ARBA" id="ARBA00022723"/>
    </source>
</evidence>
<sequence length="324" mass="36715">MIRLVLFTLSALLWIPEVSSDAVLKVIKRDAPTDWAWGYSVEGGHGPEHWSSVYVDCGGKMQSPIDINLNKVLYDPNLELFDLKEYSITHNVVMELINKGGHTAEVMYSGKPLYITGGSLPDTYKLDQFHFHWGKVDKRGSEHSLNNHHYPMEMHIVHHQDNLDNSSSAASHPYGLAVLGYLFKVGAHNAKFDQLLNHFHLITSADSEDQHMVIPTFPLMDLLPSGERTDYYRYYGSLTTPPCYETVIWSVATEPIIISEDQLNIFRGLYDEERHHLVDDFRPTQELNYRVVTTTKKMGDGASGLVVSSLLLISASLLTWLVRL</sequence>
<dbReference type="InterPro" id="IPR018338">
    <property type="entry name" value="Carbonic_anhydrase_a-class_CS"/>
</dbReference>
<dbReference type="InterPro" id="IPR023561">
    <property type="entry name" value="Carbonic_anhydrase_a-class"/>
</dbReference>
<dbReference type="PANTHER" id="PTHR18952:SF265">
    <property type="entry name" value="CARBONIC ANHYDRASE"/>
    <property type="match status" value="1"/>
</dbReference>
<comment type="function">
    <text evidence="1 8">Reversible hydration of carbon dioxide.</text>
</comment>
<evidence type="ECO:0000313" key="11">
    <source>
        <dbReference type="RefSeq" id="XP_005095301.2"/>
    </source>
</evidence>